<keyword evidence="1" id="KW-0472">Membrane</keyword>
<accession>A0ABQ6UE53</accession>
<keyword evidence="3" id="KW-1185">Reference proteome</keyword>
<feature type="transmembrane region" description="Helical" evidence="1">
    <location>
        <begin position="12"/>
        <end position="37"/>
    </location>
</feature>
<organism evidence="2 3">
    <name type="scientific">Micromonospora aurantiaca</name>
    <name type="common">nom. illeg.</name>
    <dbReference type="NCBI Taxonomy" id="47850"/>
    <lineage>
        <taxon>Bacteria</taxon>
        <taxon>Bacillati</taxon>
        <taxon>Actinomycetota</taxon>
        <taxon>Actinomycetes</taxon>
        <taxon>Micromonosporales</taxon>
        <taxon>Micromonosporaceae</taxon>
        <taxon>Micromonospora</taxon>
    </lineage>
</organism>
<proteinExistence type="predicted"/>
<keyword evidence="1" id="KW-1133">Transmembrane helix</keyword>
<gene>
    <name evidence="2" type="ORF">F6X54_20170</name>
</gene>
<dbReference type="PANTHER" id="PTHR34700">
    <property type="entry name" value="POTASSIUM BINDING PROTEIN KBP"/>
    <property type="match status" value="1"/>
</dbReference>
<evidence type="ECO:0000313" key="2">
    <source>
        <dbReference type="EMBL" id="KAB1109115.1"/>
    </source>
</evidence>
<dbReference type="CDD" id="cd00118">
    <property type="entry name" value="LysM"/>
    <property type="match status" value="1"/>
</dbReference>
<comment type="caution">
    <text evidence="2">The sequence shown here is derived from an EMBL/GenBank/DDBJ whole genome shotgun (WGS) entry which is preliminary data.</text>
</comment>
<name>A0ABQ6UE53_9ACTN</name>
<evidence type="ECO:0000313" key="3">
    <source>
        <dbReference type="Proteomes" id="UP000471364"/>
    </source>
</evidence>
<dbReference type="InterPro" id="IPR052196">
    <property type="entry name" value="Bact_Kbp"/>
</dbReference>
<protein>
    <submittedName>
        <fullName evidence="2">LysM peptidoglycan-binding domain-containing protein</fullName>
    </submittedName>
</protein>
<reference evidence="2 3" key="1">
    <citation type="submission" date="2019-09" db="EMBL/GenBank/DDBJ databases">
        <title>High taxonomic diversity of Micromonospora strains isolated from Medicago sativa nodules in different geographical locations.</title>
        <authorList>
            <person name="Martinez-Hidalgo P."/>
            <person name="Flores-Felix J.D."/>
            <person name="Velazquez E."/>
            <person name="Brau L."/>
            <person name="Trujillo M.E."/>
            <person name="Martinez-Molina E."/>
        </authorList>
    </citation>
    <scope>NUCLEOTIDE SEQUENCE [LARGE SCALE GENOMIC DNA]</scope>
    <source>
        <strain evidence="2 3">ALFB5</strain>
    </source>
</reference>
<dbReference type="RefSeq" id="WP_151014055.1">
    <property type="nucleotide sequence ID" value="NZ_WAAR01000096.1"/>
</dbReference>
<dbReference type="Gene3D" id="3.10.350.10">
    <property type="entry name" value="LysM domain"/>
    <property type="match status" value="1"/>
</dbReference>
<keyword evidence="1" id="KW-0812">Transmembrane</keyword>
<feature type="transmembrane region" description="Helical" evidence="1">
    <location>
        <begin position="102"/>
        <end position="124"/>
    </location>
</feature>
<dbReference type="InterPro" id="IPR036779">
    <property type="entry name" value="LysM_dom_sf"/>
</dbReference>
<sequence length="240" mass="25378">MLSWLGRTLVRAGAGTVLLAAVAGVPAWLILAVGWPLPRTLPDGDRLTAFLTGGITDRMVVNLLAVAIWLVWALFTQAAIAELRDTIRGVRDLQTRSHRNPLRAAASVLVSSMLLGSVLAATAATAAPPPAAATAATPVAVAPAAPKLTQQAEGPAIVHVGDQRYVYVVKRGDYLSKISKTWLGDAARWPEICQMNKHRHFPKVGGSMTDCNLIFPGWDLRLPADARPPAGAAPVNPPTL</sequence>
<dbReference type="EMBL" id="WAAR01000096">
    <property type="protein sequence ID" value="KAB1109115.1"/>
    <property type="molecule type" value="Genomic_DNA"/>
</dbReference>
<dbReference type="InterPro" id="IPR018392">
    <property type="entry name" value="LysM"/>
</dbReference>
<dbReference type="Proteomes" id="UP000471364">
    <property type="component" value="Unassembled WGS sequence"/>
</dbReference>
<feature type="non-terminal residue" evidence="2">
    <location>
        <position position="240"/>
    </location>
</feature>
<dbReference type="PANTHER" id="PTHR34700:SF4">
    <property type="entry name" value="PHAGE-LIKE ELEMENT PBSX PROTEIN XKDP"/>
    <property type="match status" value="1"/>
</dbReference>
<evidence type="ECO:0000256" key="1">
    <source>
        <dbReference type="SAM" id="Phobius"/>
    </source>
</evidence>
<feature type="transmembrane region" description="Helical" evidence="1">
    <location>
        <begin position="59"/>
        <end position="81"/>
    </location>
</feature>